<comment type="catalytic activity">
    <reaction evidence="3">
        <text>2 GTP = 3',3'-c-di-GMP + 2 diphosphate</text>
        <dbReference type="Rhea" id="RHEA:24898"/>
        <dbReference type="ChEBI" id="CHEBI:33019"/>
        <dbReference type="ChEBI" id="CHEBI:37565"/>
        <dbReference type="ChEBI" id="CHEBI:58805"/>
        <dbReference type="EC" id="2.7.7.65"/>
    </reaction>
</comment>
<dbReference type="PANTHER" id="PTHR45138:SF9">
    <property type="entry name" value="DIGUANYLATE CYCLASE DGCM-RELATED"/>
    <property type="match status" value="1"/>
</dbReference>
<dbReference type="InterPro" id="IPR013976">
    <property type="entry name" value="HDOD"/>
</dbReference>
<evidence type="ECO:0000313" key="6">
    <source>
        <dbReference type="EMBL" id="RTR06364.1"/>
    </source>
</evidence>
<dbReference type="Gene3D" id="1.10.3210.10">
    <property type="entry name" value="Hypothetical protein af1432"/>
    <property type="match status" value="1"/>
</dbReference>
<evidence type="ECO:0000256" key="2">
    <source>
        <dbReference type="ARBA" id="ARBA00012528"/>
    </source>
</evidence>
<dbReference type="NCBIfam" id="TIGR00254">
    <property type="entry name" value="GGDEF"/>
    <property type="match status" value="1"/>
</dbReference>
<dbReference type="EMBL" id="RXNS01000002">
    <property type="protein sequence ID" value="RTR06364.1"/>
    <property type="molecule type" value="Genomic_DNA"/>
</dbReference>
<dbReference type="InterPro" id="IPR050469">
    <property type="entry name" value="Diguanylate_Cyclase"/>
</dbReference>
<proteinExistence type="predicted"/>
<dbReference type="Gene3D" id="3.30.70.270">
    <property type="match status" value="1"/>
</dbReference>
<evidence type="ECO:0000259" key="5">
    <source>
        <dbReference type="PROSITE" id="PS51833"/>
    </source>
</evidence>
<evidence type="ECO:0000313" key="7">
    <source>
        <dbReference type="Proteomes" id="UP000267400"/>
    </source>
</evidence>
<dbReference type="SUPFAM" id="SSF109604">
    <property type="entry name" value="HD-domain/PDEase-like"/>
    <property type="match status" value="1"/>
</dbReference>
<evidence type="ECO:0000256" key="1">
    <source>
        <dbReference type="ARBA" id="ARBA00001946"/>
    </source>
</evidence>
<dbReference type="EC" id="2.7.7.65" evidence="2"/>
<reference evidence="6 7" key="1">
    <citation type="submission" date="2018-12" db="EMBL/GenBank/DDBJ databases">
        <authorList>
            <person name="Yu L."/>
        </authorList>
    </citation>
    <scope>NUCLEOTIDE SEQUENCE [LARGE SCALE GENOMIC DNA]</scope>
    <source>
        <strain evidence="6 7">11S</strain>
    </source>
</reference>
<accession>A0A3S0K5K9</accession>
<comment type="cofactor">
    <cofactor evidence="1">
        <name>Mg(2+)</name>
        <dbReference type="ChEBI" id="CHEBI:18420"/>
    </cofactor>
</comment>
<protein>
    <recommendedName>
        <fullName evidence="2">diguanylate cyclase</fullName>
        <ecNumber evidence="2">2.7.7.65</ecNumber>
    </recommendedName>
</protein>
<dbReference type="CDD" id="cd01949">
    <property type="entry name" value="GGDEF"/>
    <property type="match status" value="1"/>
</dbReference>
<dbReference type="InterPro" id="IPR029787">
    <property type="entry name" value="Nucleotide_cyclase"/>
</dbReference>
<dbReference type="Pfam" id="PF00990">
    <property type="entry name" value="GGDEF"/>
    <property type="match status" value="1"/>
</dbReference>
<dbReference type="PROSITE" id="PS50887">
    <property type="entry name" value="GGDEF"/>
    <property type="match status" value="1"/>
</dbReference>
<keyword evidence="7" id="KW-1185">Reference proteome</keyword>
<dbReference type="SMART" id="SM00267">
    <property type="entry name" value="GGDEF"/>
    <property type="match status" value="1"/>
</dbReference>
<feature type="domain" description="GGDEF" evidence="4">
    <location>
        <begin position="400"/>
        <end position="535"/>
    </location>
</feature>
<gene>
    <name evidence="6" type="ORF">EKG36_02510</name>
</gene>
<dbReference type="PANTHER" id="PTHR45138">
    <property type="entry name" value="REGULATORY COMPONENTS OF SENSORY TRANSDUCTION SYSTEM"/>
    <property type="match status" value="1"/>
</dbReference>
<dbReference type="Proteomes" id="UP000267400">
    <property type="component" value="Unassembled WGS sequence"/>
</dbReference>
<dbReference type="AlphaFoldDB" id="A0A3S0K5K9"/>
<evidence type="ECO:0000256" key="3">
    <source>
        <dbReference type="ARBA" id="ARBA00034247"/>
    </source>
</evidence>
<organism evidence="6 7">
    <name type="scientific">Halomonas nitroreducens</name>
    <dbReference type="NCBI Taxonomy" id="447425"/>
    <lineage>
        <taxon>Bacteria</taxon>
        <taxon>Pseudomonadati</taxon>
        <taxon>Pseudomonadota</taxon>
        <taxon>Gammaproteobacteria</taxon>
        <taxon>Oceanospirillales</taxon>
        <taxon>Halomonadaceae</taxon>
        <taxon>Halomonas</taxon>
    </lineage>
</organism>
<dbReference type="InterPro" id="IPR043128">
    <property type="entry name" value="Rev_trsase/Diguanyl_cyclase"/>
</dbReference>
<feature type="domain" description="HDOD" evidence="5">
    <location>
        <begin position="64"/>
        <end position="251"/>
    </location>
</feature>
<comment type="caution">
    <text evidence="6">The sequence shown here is derived from an EMBL/GenBank/DDBJ whole genome shotgun (WGS) entry which is preliminary data.</text>
</comment>
<name>A0A3S0K5K9_9GAMM</name>
<dbReference type="SUPFAM" id="SSF55073">
    <property type="entry name" value="Nucleotide cyclase"/>
    <property type="match status" value="1"/>
</dbReference>
<dbReference type="InterPro" id="IPR000160">
    <property type="entry name" value="GGDEF_dom"/>
</dbReference>
<evidence type="ECO:0000259" key="4">
    <source>
        <dbReference type="PROSITE" id="PS50887"/>
    </source>
</evidence>
<dbReference type="Pfam" id="PF08668">
    <property type="entry name" value="HDOD"/>
    <property type="match status" value="1"/>
</dbReference>
<dbReference type="GO" id="GO:0052621">
    <property type="term" value="F:diguanylate cyclase activity"/>
    <property type="evidence" value="ECO:0007669"/>
    <property type="project" value="UniProtKB-EC"/>
</dbReference>
<dbReference type="FunFam" id="3.30.70.270:FF:000001">
    <property type="entry name" value="Diguanylate cyclase domain protein"/>
    <property type="match status" value="1"/>
</dbReference>
<dbReference type="OrthoDB" id="9803824at2"/>
<sequence>MATRSVRAARLTPFAARRIIRPIPPRSNGVHDTDSPVLAEASAAPDLQALPAGLSRRLQECQTLPSLPAAVSQVLRLSREEEVGTDQFARAIEPDPALTLRVVALANSAYYRRAGQDVVTCHDAVSRLGSEATLAAVMSFGLQAARIPEPLWHRAVIASVAARELAQRLCPESAGLLFTSALLQDIGVIGLLALDDEAYRRQLPHHGEHLRLMLAEHDAYGCDHALIGAWLALSWGVPPGLARCIADSHGPLEDGDMARLCLRLSGRIADARLAPDPGVALARLAQQLEHLEGLQAMPLAPLLQALHARLPAMSQLLALTQPLALDDEDLLHQGKQRLVELTLSLSTRLQQRHRELDDLRRENAALEQRSHTDPMTGLANRAWLEHCLDQRLDETTAQAGALALLFIDLDHFKQLNDRHGHGLGDRVLINFASALRELVREGDLAGRYGGEEFVVILPGETSDGARVVASRLLALLVAQPMAEVAGEPLFVSASIGIASLEDAPIGSAQEMIATADRQMYRAKRDGRARVSTVRPG</sequence>
<dbReference type="PROSITE" id="PS51833">
    <property type="entry name" value="HDOD"/>
    <property type="match status" value="1"/>
</dbReference>